<dbReference type="EMBL" id="BAABCV010000003">
    <property type="protein sequence ID" value="GAA4090726.1"/>
    <property type="molecule type" value="Genomic_DNA"/>
</dbReference>
<accession>A0ABP7WKP5</accession>
<evidence type="ECO:0000313" key="2">
    <source>
        <dbReference type="Proteomes" id="UP001500841"/>
    </source>
</evidence>
<keyword evidence="2" id="KW-1185">Reference proteome</keyword>
<evidence type="ECO:0000313" key="1">
    <source>
        <dbReference type="EMBL" id="GAA4090726.1"/>
    </source>
</evidence>
<name>A0ABP7WKP5_9SPHI</name>
<protein>
    <submittedName>
        <fullName evidence="1">Uncharacterized protein</fullName>
    </submittedName>
</protein>
<dbReference type="Proteomes" id="UP001500841">
    <property type="component" value="Unassembled WGS sequence"/>
</dbReference>
<comment type="caution">
    <text evidence="1">The sequence shown here is derived from an EMBL/GenBank/DDBJ whole genome shotgun (WGS) entry which is preliminary data.</text>
</comment>
<reference evidence="2" key="1">
    <citation type="journal article" date="2019" name="Int. J. Syst. Evol. Microbiol.">
        <title>The Global Catalogue of Microorganisms (GCM) 10K type strain sequencing project: providing services to taxonomists for standard genome sequencing and annotation.</title>
        <authorList>
            <consortium name="The Broad Institute Genomics Platform"/>
            <consortium name="The Broad Institute Genome Sequencing Center for Infectious Disease"/>
            <person name="Wu L."/>
            <person name="Ma J."/>
        </authorList>
    </citation>
    <scope>NUCLEOTIDE SEQUENCE [LARGE SCALE GENOMIC DNA]</scope>
    <source>
        <strain evidence="2">JCM 17085</strain>
    </source>
</reference>
<sequence>MENANPILNFRIPASFDRHDINYGYSMIVGVHTIANENNSALSVKYAQSTMITETREAVDTSESSYF</sequence>
<organism evidence="1 2">
    <name type="scientific">Mucilaginibacter panaciglaebae</name>
    <dbReference type="NCBI Taxonomy" id="502331"/>
    <lineage>
        <taxon>Bacteria</taxon>
        <taxon>Pseudomonadati</taxon>
        <taxon>Bacteroidota</taxon>
        <taxon>Sphingobacteriia</taxon>
        <taxon>Sphingobacteriales</taxon>
        <taxon>Sphingobacteriaceae</taxon>
        <taxon>Mucilaginibacter</taxon>
    </lineage>
</organism>
<proteinExistence type="predicted"/>
<gene>
    <name evidence="1" type="ORF">GCM10022392_10510</name>
</gene>